<comment type="subcellular location">
    <subcellularLocation>
        <location evidence="1">Membrane</location>
        <topology evidence="1">Multi-pass membrane protein</topology>
    </subcellularLocation>
</comment>
<evidence type="ECO:0000256" key="4">
    <source>
        <dbReference type="ARBA" id="ARBA00022692"/>
    </source>
</evidence>
<dbReference type="EMBL" id="LR584267">
    <property type="protein sequence ID" value="VHO00091.1"/>
    <property type="molecule type" value="Genomic_DNA"/>
</dbReference>
<dbReference type="KEGG" id="cbq:AL705_02235"/>
<dbReference type="GO" id="GO:0016020">
    <property type="term" value="C:membrane"/>
    <property type="evidence" value="ECO:0007669"/>
    <property type="project" value="UniProtKB-SubCell"/>
</dbReference>
<evidence type="ECO:0000256" key="6">
    <source>
        <dbReference type="ARBA" id="ARBA00023136"/>
    </source>
</evidence>
<feature type="transmembrane region" description="Helical" evidence="7">
    <location>
        <begin position="124"/>
        <end position="143"/>
    </location>
</feature>
<dbReference type="PANTHER" id="PTHR36838:SF3">
    <property type="entry name" value="TRANSPORTER AUXIN EFFLUX CARRIER EC FAMILY"/>
    <property type="match status" value="1"/>
</dbReference>
<dbReference type="Proteomes" id="UP000068137">
    <property type="component" value="Chromosome"/>
</dbReference>
<name>A0A0M4MZ86_9ACTN</name>
<dbReference type="RefSeq" id="WP_053961629.1">
    <property type="nucleotide sequence ID" value="NZ_CAJPTR010000015.1"/>
</dbReference>
<feature type="transmembrane region" description="Helical" evidence="7">
    <location>
        <begin position="34"/>
        <end position="53"/>
    </location>
</feature>
<keyword evidence="4 7" id="KW-0812">Transmembrane</keyword>
<feature type="transmembrane region" description="Helical" evidence="7">
    <location>
        <begin position="226"/>
        <end position="245"/>
    </location>
</feature>
<keyword evidence="2" id="KW-0813">Transport</keyword>
<evidence type="ECO:0008006" key="12">
    <source>
        <dbReference type="Google" id="ProtNLM"/>
    </source>
</evidence>
<evidence type="ECO:0000256" key="3">
    <source>
        <dbReference type="ARBA" id="ARBA00022475"/>
    </source>
</evidence>
<dbReference type="GO" id="GO:0055085">
    <property type="term" value="P:transmembrane transport"/>
    <property type="evidence" value="ECO:0007669"/>
    <property type="project" value="InterPro"/>
</dbReference>
<keyword evidence="5 7" id="KW-1133">Transmembrane helix</keyword>
<keyword evidence="11" id="KW-1185">Reference proteome</keyword>
<evidence type="ECO:0000313" key="8">
    <source>
        <dbReference type="EMBL" id="ALE18698.1"/>
    </source>
</evidence>
<evidence type="ECO:0000313" key="10">
    <source>
        <dbReference type="Proteomes" id="UP000068137"/>
    </source>
</evidence>
<proteinExistence type="predicted"/>
<feature type="transmembrane region" description="Helical" evidence="7">
    <location>
        <begin position="257"/>
        <end position="276"/>
    </location>
</feature>
<evidence type="ECO:0000256" key="5">
    <source>
        <dbReference type="ARBA" id="ARBA00022989"/>
    </source>
</evidence>
<dbReference type="GeneID" id="84894448"/>
<gene>
    <name evidence="8" type="ORF">AL705_02235</name>
    <name evidence="9" type="ORF">LC603019_00463</name>
</gene>
<feature type="transmembrane region" description="Helical" evidence="7">
    <location>
        <begin position="194"/>
        <end position="214"/>
    </location>
</feature>
<evidence type="ECO:0000313" key="11">
    <source>
        <dbReference type="Proteomes" id="UP000324288"/>
    </source>
</evidence>
<feature type="transmembrane region" description="Helical" evidence="7">
    <location>
        <begin position="6"/>
        <end position="22"/>
    </location>
</feature>
<dbReference type="Pfam" id="PF03547">
    <property type="entry name" value="Mem_trans"/>
    <property type="match status" value="1"/>
</dbReference>
<dbReference type="OrthoDB" id="5405318at2"/>
<organism evidence="8 10">
    <name type="scientific">Lawsonella clevelandensis</name>
    <dbReference type="NCBI Taxonomy" id="1528099"/>
    <lineage>
        <taxon>Bacteria</taxon>
        <taxon>Bacillati</taxon>
        <taxon>Actinomycetota</taxon>
        <taxon>Actinomycetes</taxon>
        <taxon>Mycobacteriales</taxon>
        <taxon>Lawsonellaceae</taxon>
        <taxon>Lawsonella</taxon>
    </lineage>
</organism>
<feature type="transmembrane region" description="Helical" evidence="7">
    <location>
        <begin position="65"/>
        <end position="87"/>
    </location>
</feature>
<dbReference type="PANTHER" id="PTHR36838">
    <property type="entry name" value="AUXIN EFFLUX CARRIER FAMILY PROTEIN"/>
    <property type="match status" value="1"/>
</dbReference>
<feature type="transmembrane region" description="Helical" evidence="7">
    <location>
        <begin position="94"/>
        <end position="118"/>
    </location>
</feature>
<reference evidence="8" key="2">
    <citation type="journal article" date="2016" name="Int. J. Syst. Evol. Microbiol.">
        <title>Lawsonella clevelandensis gen. nov., sp. nov., a new member of the suborder Corynebacterineae isolated from human abscesses.</title>
        <authorList>
            <person name="Bell M.E."/>
            <person name="Bernard K.A."/>
            <person name="Harrington S.M."/>
            <person name="Patel N.B."/>
            <person name="Tucker T.A."/>
            <person name="Metcalfe M.G."/>
            <person name="McQuiston J.R."/>
        </authorList>
    </citation>
    <scope>NUCLEOTIDE SEQUENCE</scope>
    <source>
        <strain evidence="8">X1698</strain>
    </source>
</reference>
<protein>
    <recommendedName>
        <fullName evidence="12">AEC family transporter</fullName>
    </recommendedName>
</protein>
<dbReference type="STRING" id="1528099.AL705_02235"/>
<feature type="transmembrane region" description="Helical" evidence="7">
    <location>
        <begin position="163"/>
        <end position="182"/>
    </location>
</feature>
<accession>A0A0M4MZ86</accession>
<sequence length="311" mass="33447">MLAVFHGFGVIAIIIFIGYLLARLGILSEEMAQGLNNTCFWIATPALLFDTIIKADLKVVFSAHLSVAVFANVAASLIFIVIARLWLKRKPAELVIGGLSAGYVNSANLGIPIALYVIHDPTAFVPILLFQTILLCPVALALLDHLVLDHSKQSTWQRILQPLKNPMVIFGFAGLIFALGHWSPPTIISEPLHLIGQAAVPCGLLGFGHSFYGVKVMEKGTTPRRDVALAVVLKTAVMPLIAWTFGHCALGLDSKTLFAVTVCAALPTAVNVYIFASRYNTARYLARDAGFISTLLAIPAILVISALLLPV</sequence>
<feature type="transmembrane region" description="Helical" evidence="7">
    <location>
        <begin position="288"/>
        <end position="309"/>
    </location>
</feature>
<dbReference type="Proteomes" id="UP000324288">
    <property type="component" value="Chromosome"/>
</dbReference>
<evidence type="ECO:0000256" key="2">
    <source>
        <dbReference type="ARBA" id="ARBA00022448"/>
    </source>
</evidence>
<evidence type="ECO:0000256" key="7">
    <source>
        <dbReference type="SAM" id="Phobius"/>
    </source>
</evidence>
<reference evidence="9 11" key="3">
    <citation type="submission" date="2019-04" db="EMBL/GenBank/DDBJ databases">
        <authorList>
            <person name="Seth-Smith MB H."/>
            <person name="Seth-Smith H."/>
        </authorList>
    </citation>
    <scope>NUCLEOTIDE SEQUENCE [LARGE SCALE GENOMIC DNA]</scope>
    <source>
        <strain evidence="9">USB-603019</strain>
    </source>
</reference>
<dbReference type="EMBL" id="CP012390">
    <property type="protein sequence ID" value="ALE18698.1"/>
    <property type="molecule type" value="Genomic_DNA"/>
</dbReference>
<dbReference type="InterPro" id="IPR004776">
    <property type="entry name" value="Mem_transp_PIN-like"/>
</dbReference>
<dbReference type="AlphaFoldDB" id="A0A0M4MZ86"/>
<keyword evidence="6 7" id="KW-0472">Membrane</keyword>
<reference evidence="8 10" key="1">
    <citation type="journal article" date="2015" name="Genome Announc.">
        <title>Complete Genome Sequences for Two Strains of a Novel Fastidious, Partially Acid-Fast, Gram-Positive Corynebacterineae Bacterium, Derived from Human Clinical Samples.</title>
        <authorList>
            <person name="Nicholson A.C."/>
            <person name="Bell M."/>
            <person name="Humrighouse B.W."/>
            <person name="McQuiston J.R."/>
        </authorList>
    </citation>
    <scope>NUCLEOTIDE SEQUENCE [LARGE SCALE GENOMIC DNA]</scope>
    <source>
        <strain evidence="8 10">X1698</strain>
    </source>
</reference>
<evidence type="ECO:0000256" key="1">
    <source>
        <dbReference type="ARBA" id="ARBA00004141"/>
    </source>
</evidence>
<keyword evidence="3" id="KW-1003">Cell membrane</keyword>
<evidence type="ECO:0000313" key="9">
    <source>
        <dbReference type="EMBL" id="VHO00091.1"/>
    </source>
</evidence>